<feature type="compositionally biased region" description="Low complexity" evidence="7">
    <location>
        <begin position="1"/>
        <end position="19"/>
    </location>
</feature>
<protein>
    <submittedName>
        <fullName evidence="9">RNA exonuclease 3</fullName>
    </submittedName>
</protein>
<reference evidence="9 10" key="1">
    <citation type="submission" date="2018-11" db="EMBL/GenBank/DDBJ databases">
        <title>Genome sequence of Apiotrichum porosum DSM 27194.</title>
        <authorList>
            <person name="Aliyu H."/>
            <person name="Gorte O."/>
            <person name="Ochsenreither K."/>
        </authorList>
    </citation>
    <scope>NUCLEOTIDE SEQUENCE [LARGE SCALE GENOMIC DNA]</scope>
    <source>
        <strain evidence="9 10">DSM 27194</strain>
    </source>
</reference>
<evidence type="ECO:0000259" key="8">
    <source>
        <dbReference type="SMART" id="SM00479"/>
    </source>
</evidence>
<dbReference type="EMBL" id="RSCE01000002">
    <property type="protein sequence ID" value="RSH86171.1"/>
    <property type="molecule type" value="Genomic_DNA"/>
</dbReference>
<dbReference type="SMART" id="SM00479">
    <property type="entry name" value="EXOIII"/>
    <property type="match status" value="1"/>
</dbReference>
<evidence type="ECO:0000256" key="4">
    <source>
        <dbReference type="ARBA" id="ARBA00022801"/>
    </source>
</evidence>
<evidence type="ECO:0000256" key="7">
    <source>
        <dbReference type="SAM" id="MobiDB-lite"/>
    </source>
</evidence>
<keyword evidence="6" id="KW-0539">Nucleus</keyword>
<dbReference type="PANTHER" id="PTHR12801:SF115">
    <property type="entry name" value="FI18136P1-RELATED"/>
    <property type="match status" value="1"/>
</dbReference>
<dbReference type="GeneID" id="39588945"/>
<feature type="region of interest" description="Disordered" evidence="7">
    <location>
        <begin position="1"/>
        <end position="47"/>
    </location>
</feature>
<proteinExistence type="inferred from homology"/>
<dbReference type="InterPro" id="IPR013520">
    <property type="entry name" value="Ribonucl_H"/>
</dbReference>
<dbReference type="Gene3D" id="3.30.420.10">
    <property type="entry name" value="Ribonuclease H-like superfamily/Ribonuclease H"/>
    <property type="match status" value="1"/>
</dbReference>
<dbReference type="OrthoDB" id="8191639at2759"/>
<dbReference type="GO" id="GO:0004527">
    <property type="term" value="F:exonuclease activity"/>
    <property type="evidence" value="ECO:0007669"/>
    <property type="project" value="UniProtKB-KW"/>
</dbReference>
<feature type="domain" description="Exonuclease" evidence="8">
    <location>
        <begin position="277"/>
        <end position="447"/>
    </location>
</feature>
<keyword evidence="5 9" id="KW-0269">Exonuclease</keyword>
<sequence>MTSSFSTVSPSSTASAVHSKPTVKANVNLNEAPRIQLGKTTNQPVSDRQKALRTLFTQFQKLYAGVLEQQPTLAHESSLAQENDISGTTNNLKAYKSAIHHAAVSISRRPPPDRIPHSSIGTVRESRAAQQAEQLAKASRLSPERLRRYCLSHETMVQWGYPDSTITELVVPSTTCVSSEGFAQTCYRCKIDFVVSTSQDMGDCIFHHGRTVPERIEGKRVWIYSCCRKERGAAGCEEGVHVFTDNDDDVKLAQRVPYKTTAQIIEEKGLKGTKHVDVVGIDCEMISTTAGSSLARISIIDENGAILLDEFVRQTVSVLFSGVRAADLENAVMDINDVRAAACSFIGPDTVIVGHGCVDLSNSVTSDTSRLENDLRAMRLLHPHVIDTAILFPHDKGAPFRRALRDLVKEKLGYFIQVHTADAGHSSVEDAKATLDLLKWQVRDDQDDIQA</sequence>
<accession>A0A427Y513</accession>
<dbReference type="InterPro" id="IPR012337">
    <property type="entry name" value="RNaseH-like_sf"/>
</dbReference>
<keyword evidence="4" id="KW-0378">Hydrolase</keyword>
<evidence type="ECO:0000256" key="6">
    <source>
        <dbReference type="ARBA" id="ARBA00023242"/>
    </source>
</evidence>
<organism evidence="9 10">
    <name type="scientific">Apiotrichum porosum</name>
    <dbReference type="NCBI Taxonomy" id="105984"/>
    <lineage>
        <taxon>Eukaryota</taxon>
        <taxon>Fungi</taxon>
        <taxon>Dikarya</taxon>
        <taxon>Basidiomycota</taxon>
        <taxon>Agaricomycotina</taxon>
        <taxon>Tremellomycetes</taxon>
        <taxon>Trichosporonales</taxon>
        <taxon>Trichosporonaceae</taxon>
        <taxon>Apiotrichum</taxon>
    </lineage>
</organism>
<dbReference type="GO" id="GO:0005634">
    <property type="term" value="C:nucleus"/>
    <property type="evidence" value="ECO:0007669"/>
    <property type="project" value="UniProtKB-SubCell"/>
</dbReference>
<comment type="subcellular location">
    <subcellularLocation>
        <location evidence="1">Nucleus</location>
    </subcellularLocation>
</comment>
<dbReference type="STRING" id="105984.A0A427Y513"/>
<keyword evidence="10" id="KW-1185">Reference proteome</keyword>
<dbReference type="PANTHER" id="PTHR12801">
    <property type="entry name" value="RNA EXONUCLEASE REXO1 / RECO3 FAMILY MEMBER-RELATED"/>
    <property type="match status" value="1"/>
</dbReference>
<dbReference type="CDD" id="cd06145">
    <property type="entry name" value="REX1_like"/>
    <property type="match status" value="1"/>
</dbReference>
<evidence type="ECO:0000313" key="10">
    <source>
        <dbReference type="Proteomes" id="UP000279236"/>
    </source>
</evidence>
<comment type="caution">
    <text evidence="9">The sequence shown here is derived from an EMBL/GenBank/DDBJ whole genome shotgun (WGS) entry which is preliminary data.</text>
</comment>
<evidence type="ECO:0000256" key="2">
    <source>
        <dbReference type="ARBA" id="ARBA00006357"/>
    </source>
</evidence>
<dbReference type="GO" id="GO:0003676">
    <property type="term" value="F:nucleic acid binding"/>
    <property type="evidence" value="ECO:0007669"/>
    <property type="project" value="InterPro"/>
</dbReference>
<evidence type="ECO:0000313" key="9">
    <source>
        <dbReference type="EMBL" id="RSH86171.1"/>
    </source>
</evidence>
<evidence type="ECO:0000256" key="1">
    <source>
        <dbReference type="ARBA" id="ARBA00004123"/>
    </source>
</evidence>
<dbReference type="RefSeq" id="XP_028478956.1">
    <property type="nucleotide sequence ID" value="XM_028619984.1"/>
</dbReference>
<name>A0A427Y513_9TREE</name>
<evidence type="ECO:0000256" key="3">
    <source>
        <dbReference type="ARBA" id="ARBA00022722"/>
    </source>
</evidence>
<dbReference type="InterPro" id="IPR047021">
    <property type="entry name" value="REXO1/3/4-like"/>
</dbReference>
<dbReference type="InterPro" id="IPR036397">
    <property type="entry name" value="RNaseH_sf"/>
</dbReference>
<gene>
    <name evidence="9" type="primary">REX3</name>
    <name evidence="9" type="ORF">EHS24_004402</name>
</gene>
<dbReference type="InterPro" id="IPR034922">
    <property type="entry name" value="REX1-like_exo"/>
</dbReference>
<comment type="similarity">
    <text evidence="2">Belongs to the REXO1/REXO3 family.</text>
</comment>
<evidence type="ECO:0000256" key="5">
    <source>
        <dbReference type="ARBA" id="ARBA00022839"/>
    </source>
</evidence>
<dbReference type="AlphaFoldDB" id="A0A427Y513"/>
<keyword evidence="3" id="KW-0540">Nuclease</keyword>
<dbReference type="SUPFAM" id="SSF53098">
    <property type="entry name" value="Ribonuclease H-like"/>
    <property type="match status" value="1"/>
</dbReference>
<dbReference type="Proteomes" id="UP000279236">
    <property type="component" value="Unassembled WGS sequence"/>
</dbReference>